<dbReference type="EMBL" id="JANBUP010004227">
    <property type="protein sequence ID" value="KAJ2794575.1"/>
    <property type="molecule type" value="Genomic_DNA"/>
</dbReference>
<proteinExistence type="predicted"/>
<keyword evidence="1" id="KW-0347">Helicase</keyword>
<comment type="caution">
    <text evidence="1">The sequence shown here is derived from an EMBL/GenBank/DDBJ whole genome shotgun (WGS) entry which is preliminary data.</text>
</comment>
<accession>A0ACC1KSJ2</accession>
<gene>
    <name evidence="1" type="primary">snf21_7</name>
    <name evidence="1" type="ORF">H4S07_006719</name>
</gene>
<protein>
    <submittedName>
        <fullName evidence="1">ATP-dependent DNA helicase Snf21</fullName>
    </submittedName>
</protein>
<name>A0ACC1KSJ2_9FUNG</name>
<dbReference type="Proteomes" id="UP001140096">
    <property type="component" value="Unassembled WGS sequence"/>
</dbReference>
<keyword evidence="1" id="KW-0547">Nucleotide-binding</keyword>
<keyword evidence="2" id="KW-1185">Reference proteome</keyword>
<reference evidence="1" key="1">
    <citation type="submission" date="2022-07" db="EMBL/GenBank/DDBJ databases">
        <title>Phylogenomic reconstructions and comparative analyses of Kickxellomycotina fungi.</title>
        <authorList>
            <person name="Reynolds N.K."/>
            <person name="Stajich J.E."/>
            <person name="Barry K."/>
            <person name="Grigoriev I.V."/>
            <person name="Crous P."/>
            <person name="Smith M.E."/>
        </authorList>
    </citation>
    <scope>NUCLEOTIDE SEQUENCE</scope>
    <source>
        <strain evidence="1">CBS 102833</strain>
    </source>
</reference>
<evidence type="ECO:0000313" key="2">
    <source>
        <dbReference type="Proteomes" id="UP001140096"/>
    </source>
</evidence>
<organism evidence="1 2">
    <name type="scientific">Coemansia furcata</name>
    <dbReference type="NCBI Taxonomy" id="417177"/>
    <lineage>
        <taxon>Eukaryota</taxon>
        <taxon>Fungi</taxon>
        <taxon>Fungi incertae sedis</taxon>
        <taxon>Zoopagomycota</taxon>
        <taxon>Kickxellomycotina</taxon>
        <taxon>Kickxellomycetes</taxon>
        <taxon>Kickxellales</taxon>
        <taxon>Kickxellaceae</taxon>
        <taxon>Coemansia</taxon>
    </lineage>
</organism>
<evidence type="ECO:0000313" key="1">
    <source>
        <dbReference type="EMBL" id="KAJ2794575.1"/>
    </source>
</evidence>
<sequence>MMPAITRKQLRVAIADSDNEVGSTPEVATPVQTLVTTRKTRHKTGIANLLSAMERARLDDIFEQSFKAVKACIDKEYECHQCDLSLDLPSHRDYPDYYTTIRHLIVMKTIWCNVKAGKYASLGDFHCDWKLMFDNARAYNEEGSTVYKDACEIQWTLEETMSQLTGEDYTMPIGTQSLLPASLSTALASPQQ</sequence>
<keyword evidence="1" id="KW-0378">Hydrolase</keyword>
<keyword evidence="1" id="KW-0067">ATP-binding</keyword>